<protein>
    <recommendedName>
        <fullName evidence="9">Carboxylic ester hydrolase</fullName>
        <ecNumber evidence="9">3.1.1.-</ecNumber>
    </recommendedName>
</protein>
<dbReference type="EC" id="3.1.1.-" evidence="9"/>
<evidence type="ECO:0000256" key="2">
    <source>
        <dbReference type="ARBA" id="ARBA00022487"/>
    </source>
</evidence>
<dbReference type="PANTHER" id="PTHR43037">
    <property type="entry name" value="UNNAMED PRODUCT-RELATED"/>
    <property type="match status" value="1"/>
</dbReference>
<keyword evidence="3 9" id="KW-0964">Secreted</keyword>
<dbReference type="InterPro" id="IPR029058">
    <property type="entry name" value="AB_hydrolase_fold"/>
</dbReference>
<dbReference type="GO" id="GO:0052689">
    <property type="term" value="F:carboxylic ester hydrolase activity"/>
    <property type="evidence" value="ECO:0007669"/>
    <property type="project" value="UniProtKB-KW"/>
</dbReference>
<reference evidence="10" key="1">
    <citation type="journal article" date="2023" name="Mol. Phylogenet. Evol.">
        <title>Genome-scale phylogeny and comparative genomics of the fungal order Sordariales.</title>
        <authorList>
            <person name="Hensen N."/>
            <person name="Bonometti L."/>
            <person name="Westerberg I."/>
            <person name="Brannstrom I.O."/>
            <person name="Guillou S."/>
            <person name="Cros-Aarteil S."/>
            <person name="Calhoun S."/>
            <person name="Haridas S."/>
            <person name="Kuo A."/>
            <person name="Mondo S."/>
            <person name="Pangilinan J."/>
            <person name="Riley R."/>
            <person name="LaButti K."/>
            <person name="Andreopoulos B."/>
            <person name="Lipzen A."/>
            <person name="Chen C."/>
            <person name="Yan M."/>
            <person name="Daum C."/>
            <person name="Ng V."/>
            <person name="Clum A."/>
            <person name="Steindorff A."/>
            <person name="Ohm R.A."/>
            <person name="Martin F."/>
            <person name="Silar P."/>
            <person name="Natvig D.O."/>
            <person name="Lalanne C."/>
            <person name="Gautier V."/>
            <person name="Ament-Velasquez S.L."/>
            <person name="Kruys A."/>
            <person name="Hutchinson M.I."/>
            <person name="Powell A.J."/>
            <person name="Barry K."/>
            <person name="Miller A.N."/>
            <person name="Grigoriev I.V."/>
            <person name="Debuchy R."/>
            <person name="Gladieux P."/>
            <person name="Hiltunen Thoren M."/>
            <person name="Johannesson H."/>
        </authorList>
    </citation>
    <scope>NUCLEOTIDE SEQUENCE</scope>
    <source>
        <strain evidence="10">SMH4131-1</strain>
    </source>
</reference>
<keyword evidence="7 9" id="KW-0119">Carbohydrate metabolism</keyword>
<comment type="caution">
    <text evidence="10">The sequence shown here is derived from an EMBL/GenBank/DDBJ whole genome shotgun (WGS) entry which is preliminary data.</text>
</comment>
<keyword evidence="11" id="KW-1185">Reference proteome</keyword>
<dbReference type="AlphaFoldDB" id="A0AAE0IF70"/>
<dbReference type="EMBL" id="JAUEPO010000004">
    <property type="protein sequence ID" value="KAK3324088.1"/>
    <property type="molecule type" value="Genomic_DNA"/>
</dbReference>
<comment type="function">
    <text evidence="9">Esterase involved in the hydrolysis of xylan, a major structural heterogeneous polysaccharide found in plant biomass representing the second most abundant polysaccharide in the biosphere, after cellulose.</text>
</comment>
<evidence type="ECO:0000256" key="9">
    <source>
        <dbReference type="RuleBase" id="RU367147"/>
    </source>
</evidence>
<dbReference type="NCBIfam" id="TIGR01840">
    <property type="entry name" value="esterase_phb"/>
    <property type="match status" value="1"/>
</dbReference>
<reference evidence="10" key="2">
    <citation type="submission" date="2023-06" db="EMBL/GenBank/DDBJ databases">
        <authorList>
            <consortium name="Lawrence Berkeley National Laboratory"/>
            <person name="Haridas S."/>
            <person name="Hensen N."/>
            <person name="Bonometti L."/>
            <person name="Westerberg I."/>
            <person name="Brannstrom I.O."/>
            <person name="Guillou S."/>
            <person name="Cros-Aarteil S."/>
            <person name="Calhoun S."/>
            <person name="Kuo A."/>
            <person name="Mondo S."/>
            <person name="Pangilinan J."/>
            <person name="Riley R."/>
            <person name="Labutti K."/>
            <person name="Andreopoulos B."/>
            <person name="Lipzen A."/>
            <person name="Chen C."/>
            <person name="Yanf M."/>
            <person name="Daum C."/>
            <person name="Ng V."/>
            <person name="Clum A."/>
            <person name="Steindorff A."/>
            <person name="Ohm R."/>
            <person name="Martin F."/>
            <person name="Silar P."/>
            <person name="Natvig D."/>
            <person name="Lalanne C."/>
            <person name="Gautier V."/>
            <person name="Ament-Velasquez S.L."/>
            <person name="Kruys A."/>
            <person name="Hutchinson M.I."/>
            <person name="Powell A.J."/>
            <person name="Barry K."/>
            <person name="Miller A.N."/>
            <person name="Grigoriev I.V."/>
            <person name="Debuchy R."/>
            <person name="Gladieux P."/>
            <person name="Thoren M.H."/>
            <person name="Johannesson H."/>
        </authorList>
    </citation>
    <scope>NUCLEOTIDE SEQUENCE</scope>
    <source>
        <strain evidence="10">SMH4131-1</strain>
    </source>
</reference>
<keyword evidence="4 9" id="KW-0732">Signal</keyword>
<evidence type="ECO:0000313" key="11">
    <source>
        <dbReference type="Proteomes" id="UP001286456"/>
    </source>
</evidence>
<evidence type="ECO:0000256" key="1">
    <source>
        <dbReference type="ARBA" id="ARBA00004613"/>
    </source>
</evidence>
<keyword evidence="5 9" id="KW-0378">Hydrolase</keyword>
<evidence type="ECO:0000256" key="5">
    <source>
        <dbReference type="ARBA" id="ARBA00022801"/>
    </source>
</evidence>
<evidence type="ECO:0000313" key="10">
    <source>
        <dbReference type="EMBL" id="KAK3324088.1"/>
    </source>
</evidence>
<comment type="similarity">
    <text evidence="9">Belongs to the carbohydrate esterase 1 (CE1) family.</text>
</comment>
<dbReference type="Pfam" id="PF10503">
    <property type="entry name" value="Esterase_PHB"/>
    <property type="match status" value="1"/>
</dbReference>
<dbReference type="InterPro" id="IPR050955">
    <property type="entry name" value="Plant_Biomass_Hydrol_Est"/>
</dbReference>
<keyword evidence="8 9" id="KW-0624">Polysaccharide degradation</keyword>
<keyword evidence="6" id="KW-0325">Glycoprotein</keyword>
<evidence type="ECO:0000256" key="8">
    <source>
        <dbReference type="ARBA" id="ARBA00023326"/>
    </source>
</evidence>
<dbReference type="Proteomes" id="UP001286456">
    <property type="component" value="Unassembled WGS sequence"/>
</dbReference>
<dbReference type="SUPFAM" id="SSF53474">
    <property type="entry name" value="alpha/beta-Hydrolases"/>
    <property type="match status" value="2"/>
</dbReference>
<feature type="chain" id="PRO_5041778162" description="Carboxylic ester hydrolase" evidence="9">
    <location>
        <begin position="19"/>
        <end position="298"/>
    </location>
</feature>
<dbReference type="InterPro" id="IPR010126">
    <property type="entry name" value="Esterase_phb"/>
</dbReference>
<evidence type="ECO:0000256" key="6">
    <source>
        <dbReference type="ARBA" id="ARBA00023180"/>
    </source>
</evidence>
<evidence type="ECO:0000256" key="4">
    <source>
        <dbReference type="ARBA" id="ARBA00022729"/>
    </source>
</evidence>
<feature type="signal peptide" evidence="9">
    <location>
        <begin position="1"/>
        <end position="18"/>
    </location>
</feature>
<evidence type="ECO:0000256" key="3">
    <source>
        <dbReference type="ARBA" id="ARBA00022525"/>
    </source>
</evidence>
<dbReference type="GO" id="GO:0005576">
    <property type="term" value="C:extracellular region"/>
    <property type="evidence" value="ECO:0007669"/>
    <property type="project" value="UniProtKB-SubCell"/>
</dbReference>
<proteinExistence type="inferred from homology"/>
<accession>A0AAE0IF70</accession>
<keyword evidence="2 9" id="KW-0719">Serine esterase</keyword>
<dbReference type="Gene3D" id="3.40.50.1820">
    <property type="entry name" value="alpha/beta hydrolase"/>
    <property type="match status" value="1"/>
</dbReference>
<comment type="subcellular location">
    <subcellularLocation>
        <location evidence="1 9">Secreted</location>
    </subcellularLocation>
</comment>
<gene>
    <name evidence="10" type="ORF">B0T19DRAFT_221506</name>
</gene>
<name>A0AAE0IF70_9PEZI</name>
<sequence>MVSFLLAALALAVGGVNAIPAQTAISALTPINDFGSNPTKLQLQVYVPSKLAAKPAVILALHYCGGTGQAYSQGTKYNALADTKGFVVLYPSAGHDSNCWDVASTKTLTHDGGGDSTGLANMIKWAITKYNADPAKVFVTGSSSGCMMSNVMAATYPEMFSAVSCYSGVAAGCLAGSPGSSPQSADQACANGKHIKTGAEWAAQAKAMYPGYNGTYPRFLIWHGEADNFVTYANLAEELKQWSAILNVPFTKNNTNTPQSGYTQIVYGDGTKLIGYSAKGVGHTVPVHEDADLKWFGI</sequence>
<dbReference type="PANTHER" id="PTHR43037:SF3">
    <property type="entry name" value="FERULOYL ESTERASE B"/>
    <property type="match status" value="1"/>
</dbReference>
<organism evidence="10 11">
    <name type="scientific">Cercophora scortea</name>
    <dbReference type="NCBI Taxonomy" id="314031"/>
    <lineage>
        <taxon>Eukaryota</taxon>
        <taxon>Fungi</taxon>
        <taxon>Dikarya</taxon>
        <taxon>Ascomycota</taxon>
        <taxon>Pezizomycotina</taxon>
        <taxon>Sordariomycetes</taxon>
        <taxon>Sordariomycetidae</taxon>
        <taxon>Sordariales</taxon>
        <taxon>Lasiosphaeriaceae</taxon>
        <taxon>Cercophora</taxon>
    </lineage>
</organism>
<dbReference type="GO" id="GO:0045493">
    <property type="term" value="P:xylan catabolic process"/>
    <property type="evidence" value="ECO:0007669"/>
    <property type="project" value="UniProtKB-UniRule"/>
</dbReference>
<evidence type="ECO:0000256" key="7">
    <source>
        <dbReference type="ARBA" id="ARBA00023277"/>
    </source>
</evidence>